<evidence type="ECO:0000256" key="2">
    <source>
        <dbReference type="ARBA" id="ARBA00022679"/>
    </source>
</evidence>
<evidence type="ECO:0000256" key="8">
    <source>
        <dbReference type="PIRSR" id="PIRSR630616-3"/>
    </source>
</evidence>
<feature type="cross-link" description="Glycyl lysine isopeptide (Lys-Gly) (interchain with G-Cter in SUMO2)" evidence="8">
    <location>
        <position position="364"/>
    </location>
</feature>
<protein>
    <recommendedName>
        <fullName evidence="10">Protein kinase domain-containing protein</fullName>
    </recommendedName>
</protein>
<gene>
    <name evidence="11" type="ORF">HYH03_009809</name>
</gene>
<keyword evidence="5 7" id="KW-0067">ATP-binding</keyword>
<feature type="region of interest" description="Disordered" evidence="9">
    <location>
        <begin position="127"/>
        <end position="202"/>
    </location>
</feature>
<organism evidence="11 12">
    <name type="scientific">Edaphochlamys debaryana</name>
    <dbReference type="NCBI Taxonomy" id="47281"/>
    <lineage>
        <taxon>Eukaryota</taxon>
        <taxon>Viridiplantae</taxon>
        <taxon>Chlorophyta</taxon>
        <taxon>core chlorophytes</taxon>
        <taxon>Chlorophyceae</taxon>
        <taxon>CS clade</taxon>
        <taxon>Chlamydomonadales</taxon>
        <taxon>Chlamydomonadales incertae sedis</taxon>
        <taxon>Edaphochlamys</taxon>
    </lineage>
</organism>
<sequence>MLVSESGEPAQCSMAITVPNDSDVFNASKMKASSIQSAPNPATRRSLDSAAVPSLRRAYAPGSPTCAANAASSPRARFSLDVCREAASPRAASPSLITLREAASSLPPAPAFITAAAALVPSDRGCEQPYLRGEPPLVLPNLPSPTRQPPPQPQPGAVPQPQSQAQPQGLPQRQPRPLGPAQPQHWVPPGATATAPPEEPVMATFMPPAMPVTRLVAVNPGAPGAMHRGTWCMEDYLVTKRLCKTATCSVYMAQCLHSSLPVALKVYHLDRVPANCLHMLRREVKIQASLCHKHVVTLYGAFQDLHAQRLVLVQEFAGNGDLHDVQRALGGRLTEAQVRTLVLQPLLEAVSYMHGAGIVHRDLKPDNILFTSDWRLVVADFGIAINAYKERPVTRAGTVGYMAPEVTRCPIKDRPEDNKDAAHLAYTPAVDIWAVGVLAYELLVGFPPFVAGSKPRPRALGFPGSTSSMARDFVTSALAESAGERPTALQLLDHPWMWGDERHSAINV</sequence>
<feature type="domain" description="Protein kinase" evidence="10">
    <location>
        <begin position="236"/>
        <end position="497"/>
    </location>
</feature>
<reference evidence="11" key="1">
    <citation type="journal article" date="2020" name="bioRxiv">
        <title>Comparative genomics of Chlamydomonas.</title>
        <authorList>
            <person name="Craig R.J."/>
            <person name="Hasan A.R."/>
            <person name="Ness R.W."/>
            <person name="Keightley P.D."/>
        </authorList>
    </citation>
    <scope>NUCLEOTIDE SEQUENCE</scope>
    <source>
        <strain evidence="11">CCAP 11/70</strain>
    </source>
</reference>
<feature type="compositionally biased region" description="Low complexity" evidence="9">
    <location>
        <begin position="159"/>
        <end position="196"/>
    </location>
</feature>
<keyword evidence="4" id="KW-0418">Kinase</keyword>
<evidence type="ECO:0000313" key="12">
    <source>
        <dbReference type="Proteomes" id="UP000612055"/>
    </source>
</evidence>
<dbReference type="PROSITE" id="PS00108">
    <property type="entry name" value="PROTEIN_KINASE_ST"/>
    <property type="match status" value="1"/>
</dbReference>
<proteinExistence type="predicted"/>
<evidence type="ECO:0000256" key="5">
    <source>
        <dbReference type="ARBA" id="ARBA00022840"/>
    </source>
</evidence>
<dbReference type="Pfam" id="PF00069">
    <property type="entry name" value="Pkinase"/>
    <property type="match status" value="1"/>
</dbReference>
<dbReference type="SUPFAM" id="SSF56112">
    <property type="entry name" value="Protein kinase-like (PK-like)"/>
    <property type="match status" value="1"/>
</dbReference>
<dbReference type="OrthoDB" id="377346at2759"/>
<dbReference type="InterPro" id="IPR000719">
    <property type="entry name" value="Prot_kinase_dom"/>
</dbReference>
<evidence type="ECO:0000256" key="4">
    <source>
        <dbReference type="ARBA" id="ARBA00022777"/>
    </source>
</evidence>
<dbReference type="InterPro" id="IPR030616">
    <property type="entry name" value="Aur-like"/>
</dbReference>
<dbReference type="Gene3D" id="1.10.510.10">
    <property type="entry name" value="Transferase(Phosphotransferase) domain 1"/>
    <property type="match status" value="1"/>
</dbReference>
<evidence type="ECO:0000256" key="1">
    <source>
        <dbReference type="ARBA" id="ARBA00022527"/>
    </source>
</evidence>
<evidence type="ECO:0000256" key="9">
    <source>
        <dbReference type="SAM" id="MobiDB-lite"/>
    </source>
</evidence>
<dbReference type="InterPro" id="IPR011009">
    <property type="entry name" value="Kinase-like_dom_sf"/>
</dbReference>
<dbReference type="InterPro" id="IPR008271">
    <property type="entry name" value="Ser/Thr_kinase_AS"/>
</dbReference>
<dbReference type="SMART" id="SM00220">
    <property type="entry name" value="S_TKc"/>
    <property type="match status" value="1"/>
</dbReference>
<dbReference type="Proteomes" id="UP000612055">
    <property type="component" value="Unassembled WGS sequence"/>
</dbReference>
<feature type="binding site" evidence="7">
    <location>
        <position position="380"/>
    </location>
    <ligand>
        <name>ATP</name>
        <dbReference type="ChEBI" id="CHEBI:30616"/>
    </ligand>
</feature>
<feature type="binding site" evidence="7">
    <location>
        <begin position="315"/>
        <end position="317"/>
    </location>
    <ligand>
        <name>ATP</name>
        <dbReference type="ChEBI" id="CHEBI:30616"/>
    </ligand>
</feature>
<dbReference type="GO" id="GO:0005524">
    <property type="term" value="F:ATP binding"/>
    <property type="evidence" value="ECO:0007669"/>
    <property type="project" value="UniProtKB-KW"/>
</dbReference>
<keyword evidence="3 7" id="KW-0547">Nucleotide-binding</keyword>
<keyword evidence="2" id="KW-0808">Transferase</keyword>
<keyword evidence="1" id="KW-0723">Serine/threonine-protein kinase</keyword>
<evidence type="ECO:0000259" key="10">
    <source>
        <dbReference type="PROSITE" id="PS50011"/>
    </source>
</evidence>
<dbReference type="PANTHER" id="PTHR24350">
    <property type="entry name" value="SERINE/THREONINE-PROTEIN KINASE IAL-RELATED"/>
    <property type="match status" value="1"/>
</dbReference>
<accession>A0A835XX57</accession>
<dbReference type="FunFam" id="1.10.510.10:FF:000813">
    <property type="entry name" value="Aurora-like kinase"/>
    <property type="match status" value="1"/>
</dbReference>
<feature type="compositionally biased region" description="Pro residues" evidence="9">
    <location>
        <begin position="142"/>
        <end position="158"/>
    </location>
</feature>
<evidence type="ECO:0000256" key="7">
    <source>
        <dbReference type="PIRSR" id="PIRSR630616-2"/>
    </source>
</evidence>
<dbReference type="AlphaFoldDB" id="A0A835XX57"/>
<comment type="caution">
    <text evidence="11">The sequence shown here is derived from an EMBL/GenBank/DDBJ whole genome shotgun (WGS) entry which is preliminary data.</text>
</comment>
<feature type="active site" description="Proton acceptor" evidence="6">
    <location>
        <position position="362"/>
    </location>
</feature>
<dbReference type="GO" id="GO:0004674">
    <property type="term" value="F:protein serine/threonine kinase activity"/>
    <property type="evidence" value="ECO:0007669"/>
    <property type="project" value="UniProtKB-KW"/>
</dbReference>
<evidence type="ECO:0000256" key="6">
    <source>
        <dbReference type="PIRSR" id="PIRSR630616-1"/>
    </source>
</evidence>
<dbReference type="EMBL" id="JAEHOE010000049">
    <property type="protein sequence ID" value="KAG2491853.1"/>
    <property type="molecule type" value="Genomic_DNA"/>
</dbReference>
<dbReference type="PROSITE" id="PS50011">
    <property type="entry name" value="PROTEIN_KINASE_DOM"/>
    <property type="match status" value="1"/>
</dbReference>
<evidence type="ECO:0000313" key="11">
    <source>
        <dbReference type="EMBL" id="KAG2491853.1"/>
    </source>
</evidence>
<keyword evidence="12" id="KW-1185">Reference proteome</keyword>
<evidence type="ECO:0000256" key="3">
    <source>
        <dbReference type="ARBA" id="ARBA00022741"/>
    </source>
</evidence>
<name>A0A835XX57_9CHLO</name>
<feature type="binding site" evidence="7">
    <location>
        <position position="265"/>
    </location>
    <ligand>
        <name>ATP</name>
        <dbReference type="ChEBI" id="CHEBI:30616"/>
    </ligand>
</feature>